<accession>A0AAV5TH23</accession>
<evidence type="ECO:0008006" key="3">
    <source>
        <dbReference type="Google" id="ProtNLM"/>
    </source>
</evidence>
<protein>
    <recommendedName>
        <fullName evidence="3">UPAR/Ly6 domain-containing protein</fullName>
    </recommendedName>
</protein>
<evidence type="ECO:0000313" key="1">
    <source>
        <dbReference type="EMBL" id="GMS93598.1"/>
    </source>
</evidence>
<proteinExistence type="predicted"/>
<feature type="non-terminal residue" evidence="1">
    <location>
        <position position="1"/>
    </location>
</feature>
<organism evidence="1 2">
    <name type="scientific">Pristionchus entomophagus</name>
    <dbReference type="NCBI Taxonomy" id="358040"/>
    <lineage>
        <taxon>Eukaryota</taxon>
        <taxon>Metazoa</taxon>
        <taxon>Ecdysozoa</taxon>
        <taxon>Nematoda</taxon>
        <taxon>Chromadorea</taxon>
        <taxon>Rhabditida</taxon>
        <taxon>Rhabditina</taxon>
        <taxon>Diplogasteromorpha</taxon>
        <taxon>Diplogasteroidea</taxon>
        <taxon>Neodiplogasteridae</taxon>
        <taxon>Pristionchus</taxon>
    </lineage>
</organism>
<dbReference type="AlphaFoldDB" id="A0AAV5TH23"/>
<dbReference type="EMBL" id="BTSX01000004">
    <property type="protein sequence ID" value="GMS93598.1"/>
    <property type="molecule type" value="Genomic_DNA"/>
</dbReference>
<gene>
    <name evidence="1" type="ORF">PENTCL1PPCAC_15773</name>
</gene>
<reference evidence="1" key="1">
    <citation type="submission" date="2023-10" db="EMBL/GenBank/DDBJ databases">
        <title>Genome assembly of Pristionchus species.</title>
        <authorList>
            <person name="Yoshida K."/>
            <person name="Sommer R.J."/>
        </authorList>
    </citation>
    <scope>NUCLEOTIDE SEQUENCE</scope>
    <source>
        <strain evidence="1">RS0144</strain>
    </source>
</reference>
<comment type="caution">
    <text evidence="1">The sequence shown here is derived from an EMBL/GenBank/DDBJ whole genome shotgun (WGS) entry which is preliminary data.</text>
</comment>
<evidence type="ECO:0000313" key="2">
    <source>
        <dbReference type="Proteomes" id="UP001432027"/>
    </source>
</evidence>
<dbReference type="Proteomes" id="UP001432027">
    <property type="component" value="Unassembled WGS sequence"/>
</dbReference>
<dbReference type="PANTHER" id="PTHR36939">
    <property type="entry name" value="PROTEIN CBG03389"/>
    <property type="match status" value="1"/>
</dbReference>
<name>A0AAV5TH23_9BILA</name>
<dbReference type="PANTHER" id="PTHR36939:SF1">
    <property type="entry name" value="UPAR_LY6 DOMAIN-CONTAINING PROTEIN"/>
    <property type="match status" value="1"/>
</dbReference>
<feature type="non-terminal residue" evidence="1">
    <location>
        <position position="130"/>
    </location>
</feature>
<sequence>SSMIFDNSQIFPVLKSLGVPNLIPPAGNCSDNTQKCASTAYCFKLTTILRGENGTGVFRWCLTVVRCDINAVAGTNVAYQLNKCVKYNEVTVNGYKLTQKICACNKNNLCSGSSPSHAFFTIIVMLIVSL</sequence>
<keyword evidence="2" id="KW-1185">Reference proteome</keyword>